<name>A0ABW1TLC4_9LACO</name>
<evidence type="ECO:0008006" key="3">
    <source>
        <dbReference type="Google" id="ProtNLM"/>
    </source>
</evidence>
<protein>
    <recommendedName>
        <fullName evidence="3">Extracellular protein</fullName>
    </recommendedName>
</protein>
<reference evidence="2" key="1">
    <citation type="journal article" date="2019" name="Int. J. Syst. Evol. Microbiol.">
        <title>The Global Catalogue of Microorganisms (GCM) 10K type strain sequencing project: providing services to taxonomists for standard genome sequencing and annotation.</title>
        <authorList>
            <consortium name="The Broad Institute Genomics Platform"/>
            <consortium name="The Broad Institute Genome Sequencing Center for Infectious Disease"/>
            <person name="Wu L."/>
            <person name="Ma J."/>
        </authorList>
    </citation>
    <scope>NUCLEOTIDE SEQUENCE [LARGE SCALE GENOMIC DNA]</scope>
    <source>
        <strain evidence="2">CCM 8907</strain>
    </source>
</reference>
<comment type="caution">
    <text evidence="1">The sequence shown here is derived from an EMBL/GenBank/DDBJ whole genome shotgun (WGS) entry which is preliminary data.</text>
</comment>
<evidence type="ECO:0000313" key="1">
    <source>
        <dbReference type="EMBL" id="MFC6273967.1"/>
    </source>
</evidence>
<sequence>MDYEENWKRIGLIGIVILGLGAGLFGGPTAQAMTTVDQSSAALVNPGTLRTLDDAQVHFTPVPRTYATAANLNGINKIVSDRGNPVTFATTYLLPIPGYDHQAWGDPQSEMVVGRYLYVIYCPTAWHNRGRIVRFDMAKLENLQATPVDIQRVYSAAADSSAHERAIRTAIKVGPAFVTGHGQSLAFDWRTHSLYMWCDRESAPRVPVNQFGYLQQISPKSLRPVHRIRFRLRAGEFAVPGGHVLAFDRSGRAYFWTRPNNHEVRLYQGRVGRRHVIFRLTKQVLAHGPGTRVQSLAFNPHNGRLYLVADDSIASLPVAKLAGDGHLTSADVHWTHFASKREFEGLSFAANGRAYLMSNHQPEVLTSDSLSW</sequence>
<evidence type="ECO:0000313" key="2">
    <source>
        <dbReference type="Proteomes" id="UP001596191"/>
    </source>
</evidence>
<proteinExistence type="predicted"/>
<accession>A0ABW1TLC4</accession>
<organism evidence="1 2">
    <name type="scientific">Levilactobacillus tangyuanensis</name>
    <dbReference type="NCBI Taxonomy" id="2486021"/>
    <lineage>
        <taxon>Bacteria</taxon>
        <taxon>Bacillati</taxon>
        <taxon>Bacillota</taxon>
        <taxon>Bacilli</taxon>
        <taxon>Lactobacillales</taxon>
        <taxon>Lactobacillaceae</taxon>
        <taxon>Levilactobacillus</taxon>
    </lineage>
</organism>
<dbReference type="EMBL" id="JBHSSJ010000001">
    <property type="protein sequence ID" value="MFC6273967.1"/>
    <property type="molecule type" value="Genomic_DNA"/>
</dbReference>
<gene>
    <name evidence="1" type="ORF">ACFQET_00375</name>
</gene>
<keyword evidence="2" id="KW-1185">Reference proteome</keyword>
<dbReference type="RefSeq" id="WP_125638580.1">
    <property type="nucleotide sequence ID" value="NZ_JBHSSJ010000001.1"/>
</dbReference>
<dbReference type="Proteomes" id="UP001596191">
    <property type="component" value="Unassembled WGS sequence"/>
</dbReference>
<dbReference type="SUPFAM" id="SSF63829">
    <property type="entry name" value="Calcium-dependent phosphotriesterase"/>
    <property type="match status" value="1"/>
</dbReference>